<dbReference type="EMBL" id="CP029189">
    <property type="protein sequence ID" value="QES57641.1"/>
    <property type="molecule type" value="Genomic_DNA"/>
</dbReference>
<dbReference type="SUPFAM" id="SSF55811">
    <property type="entry name" value="Nudix"/>
    <property type="match status" value="2"/>
</dbReference>
<evidence type="ECO:0000313" key="5">
    <source>
        <dbReference type="EMBL" id="QES57641.1"/>
    </source>
</evidence>
<dbReference type="Proteomes" id="UP000324101">
    <property type="component" value="Chromosome"/>
</dbReference>
<dbReference type="RefSeq" id="WP_150260444.1">
    <property type="nucleotide sequence ID" value="NZ_CP029189.1"/>
</dbReference>
<dbReference type="GO" id="GO:0016787">
    <property type="term" value="F:hydrolase activity"/>
    <property type="evidence" value="ECO:0007669"/>
    <property type="project" value="UniProtKB-KW"/>
</dbReference>
<proteinExistence type="predicted"/>
<dbReference type="PROSITE" id="PS51462">
    <property type="entry name" value="NUDIX"/>
    <property type="match status" value="2"/>
</dbReference>
<dbReference type="InterPro" id="IPR015797">
    <property type="entry name" value="NUDIX_hydrolase-like_dom_sf"/>
</dbReference>
<dbReference type="OrthoDB" id="4247482at2"/>
<dbReference type="Pfam" id="PF00293">
    <property type="entry name" value="NUDIX"/>
    <property type="match status" value="2"/>
</dbReference>
<evidence type="ECO:0000256" key="3">
    <source>
        <dbReference type="ARBA" id="ARBA00022842"/>
    </source>
</evidence>
<evidence type="ECO:0000256" key="1">
    <source>
        <dbReference type="ARBA" id="ARBA00001946"/>
    </source>
</evidence>
<evidence type="ECO:0000256" key="2">
    <source>
        <dbReference type="ARBA" id="ARBA00022801"/>
    </source>
</evidence>
<dbReference type="Gene3D" id="3.90.79.10">
    <property type="entry name" value="Nucleoside Triphosphate Pyrophosphohydrolase"/>
    <property type="match status" value="2"/>
</dbReference>
<organism evidence="5 6">
    <name type="scientific">Streptomyces venezuelae</name>
    <dbReference type="NCBI Taxonomy" id="54571"/>
    <lineage>
        <taxon>Bacteria</taxon>
        <taxon>Bacillati</taxon>
        <taxon>Actinomycetota</taxon>
        <taxon>Actinomycetes</taxon>
        <taxon>Kitasatosporales</taxon>
        <taxon>Streptomycetaceae</taxon>
        <taxon>Streptomyces</taxon>
    </lineage>
</organism>
<dbReference type="PANTHER" id="PTHR43046">
    <property type="entry name" value="GDP-MANNOSE MANNOSYL HYDROLASE"/>
    <property type="match status" value="1"/>
</dbReference>
<reference evidence="5 6" key="1">
    <citation type="submission" date="2018-05" db="EMBL/GenBank/DDBJ databases">
        <title>Streptomyces venezuelae.</title>
        <authorList>
            <person name="Kim W."/>
            <person name="Lee N."/>
            <person name="Cho B.-K."/>
        </authorList>
    </citation>
    <scope>NUCLEOTIDE SEQUENCE [LARGE SCALE GENOMIC DNA]</scope>
    <source>
        <strain evidence="5 6">ATCC 21018</strain>
    </source>
</reference>
<evidence type="ECO:0000313" key="6">
    <source>
        <dbReference type="Proteomes" id="UP000324101"/>
    </source>
</evidence>
<sequence>MPDRPSPLMAATGVVLDTHGRVLVLATPGRTDPELPGGAVRHTETPEEGLARALRDGLRLDRPAGRLLAVDSRPPDPVGAPDRSVIVHLHLVGPLPPPEAEAVSLTAATTTEARWLPPEAACALLPARTASRLRAALAALHTGSFAHLVDGVPQAGSPAGLDPARRVALEHSGTLDPASHRASRPKAVTAASVLFTGPDGRILLVQPAYGRSDRWNLPGGGIDSDLGEIPRAAARREVHEELGLDLAPGRLLAVNWAHKPGRPARIRFLYDGGVLDAPTLARIRLDRTELLQWRTVTSAELPGLVKPALRRQITACLAARAAGTGPLELHAGRP</sequence>
<keyword evidence="2" id="KW-0378">Hydrolase</keyword>
<feature type="domain" description="Nudix hydrolase" evidence="4">
    <location>
        <begin position="7"/>
        <end position="138"/>
    </location>
</feature>
<protein>
    <submittedName>
        <fullName evidence="5">NUDIX domain-containing protein</fullName>
    </submittedName>
</protein>
<comment type="cofactor">
    <cofactor evidence="1">
        <name>Mg(2+)</name>
        <dbReference type="ChEBI" id="CHEBI:18420"/>
    </cofactor>
</comment>
<evidence type="ECO:0000259" key="4">
    <source>
        <dbReference type="PROSITE" id="PS51462"/>
    </source>
</evidence>
<gene>
    <name evidence="5" type="ORF">DEJ51_28520</name>
</gene>
<dbReference type="InterPro" id="IPR000086">
    <property type="entry name" value="NUDIX_hydrolase_dom"/>
</dbReference>
<keyword evidence="3" id="KW-0460">Magnesium</keyword>
<feature type="domain" description="Nudix hydrolase" evidence="4">
    <location>
        <begin position="185"/>
        <end position="318"/>
    </location>
</feature>
<dbReference type="PANTHER" id="PTHR43046:SF12">
    <property type="entry name" value="GDP-MANNOSE MANNOSYL HYDROLASE"/>
    <property type="match status" value="1"/>
</dbReference>
<dbReference type="CDD" id="cd18876">
    <property type="entry name" value="NUDIX_Hydrolase"/>
    <property type="match status" value="1"/>
</dbReference>
<name>A0A5P2DWJ9_STRVZ</name>
<dbReference type="AlphaFoldDB" id="A0A5P2DWJ9"/>
<accession>A0A5P2DWJ9</accession>